<dbReference type="EMBL" id="JACXVP010000003">
    <property type="protein sequence ID" value="KAG5614261.1"/>
    <property type="molecule type" value="Genomic_DNA"/>
</dbReference>
<sequence>MEFPGDIVMDYRMNEHANVKVRLDSQVISKKESFKYPGTIIQDNRKIDEEVKHRIGAGWLKWRLASGVAVVKPTLLYGVECCLVKNSSVQKMKVAEMRMLRWICGLTMKAIVINENIWAKVEVTSVANKMGGDKHSANRGPRHEPDRRAWRARIRMTKVPNEWRWSTMVPLYKNKGDIKNCNNYKGIKLLSHTIKTTYCLLIRHVTELILG</sequence>
<keyword evidence="2" id="KW-1185">Reference proteome</keyword>
<protein>
    <submittedName>
        <fullName evidence="1">Uncharacterized protein</fullName>
    </submittedName>
</protein>
<dbReference type="PANTHER" id="PTHR46238">
    <property type="entry name" value="REVERSE TRANSCRIPTASE DOMAIN-CONTAINING PROTEIN"/>
    <property type="match status" value="1"/>
</dbReference>
<evidence type="ECO:0000313" key="1">
    <source>
        <dbReference type="EMBL" id="KAG5614261.1"/>
    </source>
</evidence>
<dbReference type="OrthoDB" id="6241411at2759"/>
<dbReference type="PANTHER" id="PTHR46238:SF8">
    <property type="entry name" value="ENDONUCLEASE_EXONUCLEASE_PHOSPHATASE DOMAIN-CONTAINING PROTEIN"/>
    <property type="match status" value="1"/>
</dbReference>
<gene>
    <name evidence="1" type="ORF">H5410_014085</name>
</gene>
<name>A0A9J5ZPX8_SOLCO</name>
<accession>A0A9J5ZPX8</accession>
<organism evidence="1 2">
    <name type="scientific">Solanum commersonii</name>
    <name type="common">Commerson's wild potato</name>
    <name type="synonym">Commerson's nightshade</name>
    <dbReference type="NCBI Taxonomy" id="4109"/>
    <lineage>
        <taxon>Eukaryota</taxon>
        <taxon>Viridiplantae</taxon>
        <taxon>Streptophyta</taxon>
        <taxon>Embryophyta</taxon>
        <taxon>Tracheophyta</taxon>
        <taxon>Spermatophyta</taxon>
        <taxon>Magnoliopsida</taxon>
        <taxon>eudicotyledons</taxon>
        <taxon>Gunneridae</taxon>
        <taxon>Pentapetalae</taxon>
        <taxon>asterids</taxon>
        <taxon>lamiids</taxon>
        <taxon>Solanales</taxon>
        <taxon>Solanaceae</taxon>
        <taxon>Solanoideae</taxon>
        <taxon>Solaneae</taxon>
        <taxon>Solanum</taxon>
    </lineage>
</organism>
<evidence type="ECO:0000313" key="2">
    <source>
        <dbReference type="Proteomes" id="UP000824120"/>
    </source>
</evidence>
<comment type="caution">
    <text evidence="1">The sequence shown here is derived from an EMBL/GenBank/DDBJ whole genome shotgun (WGS) entry which is preliminary data.</text>
</comment>
<dbReference type="AlphaFoldDB" id="A0A9J5ZPX8"/>
<dbReference type="Proteomes" id="UP000824120">
    <property type="component" value="Chromosome 3"/>
</dbReference>
<reference evidence="1 2" key="1">
    <citation type="submission" date="2020-09" db="EMBL/GenBank/DDBJ databases">
        <title>De no assembly of potato wild relative species, Solanum commersonii.</title>
        <authorList>
            <person name="Cho K."/>
        </authorList>
    </citation>
    <scope>NUCLEOTIDE SEQUENCE [LARGE SCALE GENOMIC DNA]</scope>
    <source>
        <strain evidence="1">LZ3.2</strain>
        <tissue evidence="1">Leaf</tissue>
    </source>
</reference>
<proteinExistence type="predicted"/>